<keyword evidence="1" id="KW-1133">Transmembrane helix</keyword>
<reference evidence="2 3" key="1">
    <citation type="journal article" date="2015" name="Genome Announc.">
        <title>Expanding the biotechnology potential of lactobacilli through comparative genomics of 213 strains and associated genera.</title>
        <authorList>
            <person name="Sun Z."/>
            <person name="Harris H.M."/>
            <person name="McCann A."/>
            <person name="Guo C."/>
            <person name="Argimon S."/>
            <person name="Zhang W."/>
            <person name="Yang X."/>
            <person name="Jeffery I.B."/>
            <person name="Cooney J.C."/>
            <person name="Kagawa T.F."/>
            <person name="Liu W."/>
            <person name="Song Y."/>
            <person name="Salvetti E."/>
            <person name="Wrobel A."/>
            <person name="Rasinkangas P."/>
            <person name="Parkhill J."/>
            <person name="Rea M.C."/>
            <person name="O'Sullivan O."/>
            <person name="Ritari J."/>
            <person name="Douillard F.P."/>
            <person name="Paul Ross R."/>
            <person name="Yang R."/>
            <person name="Briner A.E."/>
            <person name="Felis G.E."/>
            <person name="de Vos W.M."/>
            <person name="Barrangou R."/>
            <person name="Klaenhammer T.R."/>
            <person name="Caufield P.W."/>
            <person name="Cui Y."/>
            <person name="Zhang H."/>
            <person name="O'Toole P.W."/>
        </authorList>
    </citation>
    <scope>NUCLEOTIDE SEQUENCE [LARGE SCALE GENOMIC DNA]</scope>
    <source>
        <strain evidence="2 3">DSM 6035</strain>
    </source>
</reference>
<dbReference type="RefSeq" id="WP_047767052.1">
    <property type="nucleotide sequence ID" value="NZ_AZGM01000140.1"/>
</dbReference>
<protein>
    <submittedName>
        <fullName evidence="2">Uncharacterized protein</fullName>
    </submittedName>
</protein>
<dbReference type="Proteomes" id="UP000051412">
    <property type="component" value="Unassembled WGS sequence"/>
</dbReference>
<evidence type="ECO:0000256" key="1">
    <source>
        <dbReference type="SAM" id="Phobius"/>
    </source>
</evidence>
<name>A0A0R1XE10_9LACO</name>
<gene>
    <name evidence="2" type="ORF">FD32_GL001095</name>
</gene>
<keyword evidence="1" id="KW-0472">Membrane</keyword>
<feature type="transmembrane region" description="Helical" evidence="1">
    <location>
        <begin position="27"/>
        <end position="45"/>
    </location>
</feature>
<comment type="caution">
    <text evidence="2">The sequence shown here is derived from an EMBL/GenBank/DDBJ whole genome shotgun (WGS) entry which is preliminary data.</text>
</comment>
<evidence type="ECO:0000313" key="3">
    <source>
        <dbReference type="Proteomes" id="UP000051412"/>
    </source>
</evidence>
<organism evidence="2 3">
    <name type="scientific">Limosilactobacillus panis DSM 6035</name>
    <dbReference type="NCBI Taxonomy" id="1423782"/>
    <lineage>
        <taxon>Bacteria</taxon>
        <taxon>Bacillati</taxon>
        <taxon>Bacillota</taxon>
        <taxon>Bacilli</taxon>
        <taxon>Lactobacillales</taxon>
        <taxon>Lactobacillaceae</taxon>
        <taxon>Limosilactobacillus</taxon>
    </lineage>
</organism>
<proteinExistence type="predicted"/>
<dbReference type="OrthoDB" id="2326705at2"/>
<sequence>MLDSLTSLILVFAFGYGLSRNFKKGNYAYSFVMYAGAVIFYANLYHTLSGSLAFCTMMVALFLAIILAIAFIYRAIQANNGNRHYWGATALCGISIILVIIFKFIL</sequence>
<keyword evidence="3" id="KW-1185">Reference proteome</keyword>
<dbReference type="STRING" id="1423782.FD32_GL001095"/>
<dbReference type="PATRIC" id="fig|1423782.4.peg.1146"/>
<dbReference type="EMBL" id="AZGM01000140">
    <property type="protein sequence ID" value="KRM24972.1"/>
    <property type="molecule type" value="Genomic_DNA"/>
</dbReference>
<evidence type="ECO:0000313" key="2">
    <source>
        <dbReference type="EMBL" id="KRM24972.1"/>
    </source>
</evidence>
<feature type="transmembrane region" description="Helical" evidence="1">
    <location>
        <begin position="85"/>
        <end position="105"/>
    </location>
</feature>
<keyword evidence="1" id="KW-0812">Transmembrane</keyword>
<feature type="transmembrane region" description="Helical" evidence="1">
    <location>
        <begin position="52"/>
        <end position="73"/>
    </location>
</feature>
<dbReference type="AlphaFoldDB" id="A0A0R1XE10"/>
<accession>A0A0R1XE10</accession>